<evidence type="ECO:0000313" key="2">
    <source>
        <dbReference type="EMBL" id="OOH96112.1"/>
    </source>
</evidence>
<dbReference type="RefSeq" id="WP_069214731.1">
    <property type="nucleotide sequence ID" value="NZ_CP016378.1"/>
</dbReference>
<dbReference type="EMBL" id="MPOG01000008">
    <property type="protein sequence ID" value="OOH96112.1"/>
    <property type="molecule type" value="Genomic_DNA"/>
</dbReference>
<comment type="caution">
    <text evidence="2">The sequence shown here is derived from an EMBL/GenBank/DDBJ whole genome shotgun (WGS) entry which is preliminary data.</text>
</comment>
<evidence type="ECO:0008006" key="4">
    <source>
        <dbReference type="Google" id="ProtNLM"/>
    </source>
</evidence>
<dbReference type="PANTHER" id="PTHR38477">
    <property type="entry name" value="HYPOTHETICAL EXPORTED PROTEIN"/>
    <property type="match status" value="1"/>
</dbReference>
<dbReference type="OrthoDB" id="1247236at2"/>
<gene>
    <name evidence="2" type="ORF">BMF97_07085</name>
</gene>
<dbReference type="Proteomes" id="UP000188947">
    <property type="component" value="Unassembled WGS sequence"/>
</dbReference>
<sequence>MKKKIIFSFLILTALAVFICFNVKDKTETRSSNLQDRIEGIRSFASENSYNDKIAFFINYSISSNKNRFFVIDLKTGKTLEKGLVSHGSGSEKGKVNEKLKFSNVDSSYCTSLGKYLIKNSYNGDFGKAYRLIGLDKTNSNAYSRAIVLHKYSTVPDKETTSPIVLSLGCPMVSPAFFSVLEKYIDNSQKDIVLYMYTGYE</sequence>
<dbReference type="STRING" id="238.BBD35_15025"/>
<dbReference type="PANTHER" id="PTHR38477:SF1">
    <property type="entry name" value="MUREIN L,D-TRANSPEPTIDASE CATALYTIC DOMAIN FAMILY PROTEIN"/>
    <property type="match status" value="1"/>
</dbReference>
<protein>
    <recommendedName>
        <fullName evidence="4">Peptidase</fullName>
    </recommendedName>
</protein>
<proteinExistence type="predicted"/>
<feature type="chain" id="PRO_5010745158" description="Peptidase" evidence="1">
    <location>
        <begin position="20"/>
        <end position="201"/>
    </location>
</feature>
<dbReference type="Pfam" id="PF13645">
    <property type="entry name" value="YkuD_2"/>
    <property type="match status" value="1"/>
</dbReference>
<feature type="signal peptide" evidence="1">
    <location>
        <begin position="1"/>
        <end position="19"/>
    </location>
</feature>
<dbReference type="InterPro" id="IPR032676">
    <property type="entry name" value="YkuD_2"/>
</dbReference>
<accession>A0A1V3U0V7</accession>
<evidence type="ECO:0000256" key="1">
    <source>
        <dbReference type="SAM" id="SignalP"/>
    </source>
</evidence>
<evidence type="ECO:0000313" key="3">
    <source>
        <dbReference type="Proteomes" id="UP000188947"/>
    </source>
</evidence>
<dbReference type="AlphaFoldDB" id="A0A1V3U0V7"/>
<keyword evidence="3" id="KW-1185">Reference proteome</keyword>
<keyword evidence="1" id="KW-0732">Signal</keyword>
<organism evidence="2 3">
    <name type="scientific">Elizabethkingia meningoseptica</name>
    <name type="common">Chryseobacterium meningosepticum</name>
    <dbReference type="NCBI Taxonomy" id="238"/>
    <lineage>
        <taxon>Bacteria</taxon>
        <taxon>Pseudomonadati</taxon>
        <taxon>Bacteroidota</taxon>
        <taxon>Flavobacteriia</taxon>
        <taxon>Flavobacteriales</taxon>
        <taxon>Weeksellaceae</taxon>
        <taxon>Elizabethkingia</taxon>
    </lineage>
</organism>
<reference evidence="2 3" key="1">
    <citation type="submission" date="2016-11" db="EMBL/GenBank/DDBJ databases">
        <title>Genome sequence and comparative genomic analysis of clinical strain Elizabethkingia meningoseptica 61421 PRCM.</title>
        <authorList>
            <person name="Wang M."/>
            <person name="Hu S."/>
            <person name="Cao L."/>
            <person name="Jiang T."/>
            <person name="Zhou Y."/>
            <person name="Ming D."/>
        </authorList>
    </citation>
    <scope>NUCLEOTIDE SEQUENCE [LARGE SCALE GENOMIC DNA]</scope>
    <source>
        <strain evidence="2 3">61421 PRCM</strain>
    </source>
</reference>
<dbReference type="eggNOG" id="COG1376">
    <property type="taxonomic scope" value="Bacteria"/>
</dbReference>
<name>A0A1V3U0V7_ELIME</name>